<protein>
    <recommendedName>
        <fullName evidence="2">DNA methylase adenine-specific domain-containing protein</fullName>
    </recommendedName>
</protein>
<evidence type="ECO:0008006" key="2">
    <source>
        <dbReference type="Google" id="ProtNLM"/>
    </source>
</evidence>
<dbReference type="Gene3D" id="3.40.50.150">
    <property type="entry name" value="Vaccinia Virus protein VP39"/>
    <property type="match status" value="1"/>
</dbReference>
<feature type="non-terminal residue" evidence="1">
    <location>
        <position position="151"/>
    </location>
</feature>
<proteinExistence type="predicted"/>
<dbReference type="EMBL" id="LAZR01029643">
    <property type="protein sequence ID" value="KKL58965.1"/>
    <property type="molecule type" value="Genomic_DNA"/>
</dbReference>
<reference evidence="1" key="1">
    <citation type="journal article" date="2015" name="Nature">
        <title>Complex archaea that bridge the gap between prokaryotes and eukaryotes.</title>
        <authorList>
            <person name="Spang A."/>
            <person name="Saw J.H."/>
            <person name="Jorgensen S.L."/>
            <person name="Zaremba-Niedzwiedzka K."/>
            <person name="Martijn J."/>
            <person name="Lind A.E."/>
            <person name="van Eijk R."/>
            <person name="Schleper C."/>
            <person name="Guy L."/>
            <person name="Ettema T.J."/>
        </authorList>
    </citation>
    <scope>NUCLEOTIDE SEQUENCE</scope>
</reference>
<name>A0A0F9FNT9_9ZZZZ</name>
<evidence type="ECO:0000313" key="1">
    <source>
        <dbReference type="EMBL" id="KKL58965.1"/>
    </source>
</evidence>
<dbReference type="SUPFAM" id="SSF53335">
    <property type="entry name" value="S-adenosyl-L-methionine-dependent methyltransferases"/>
    <property type="match status" value="1"/>
</dbReference>
<gene>
    <name evidence="1" type="ORF">LCGC14_2220110</name>
</gene>
<accession>A0A0F9FNT9</accession>
<comment type="caution">
    <text evidence="1">The sequence shown here is derived from an EMBL/GenBank/DDBJ whole genome shotgun (WGS) entry which is preliminary data.</text>
</comment>
<dbReference type="InterPro" id="IPR029063">
    <property type="entry name" value="SAM-dependent_MTases_sf"/>
</dbReference>
<sequence>MKNKQKSIVSLMEIKLLLSNSSSAKDFHQLKNKISNIEKIEELFTKNYQQRKKEGVFYTTKTFSDFVVNQVILLLLNKMINKFGSNMSTLQKLDDLYDLIPQVKQEINKVLLKTSICDPACGAGVFLLSSVEIFFGIITKLQPELNKRDVK</sequence>
<dbReference type="AlphaFoldDB" id="A0A0F9FNT9"/>
<organism evidence="1">
    <name type="scientific">marine sediment metagenome</name>
    <dbReference type="NCBI Taxonomy" id="412755"/>
    <lineage>
        <taxon>unclassified sequences</taxon>
        <taxon>metagenomes</taxon>
        <taxon>ecological metagenomes</taxon>
    </lineage>
</organism>
<dbReference type="PRINTS" id="PR00507">
    <property type="entry name" value="N12N6MTFRASE"/>
</dbReference>